<evidence type="ECO:0000313" key="3">
    <source>
        <dbReference type="Proteomes" id="UP000053342"/>
    </source>
</evidence>
<dbReference type="OrthoDB" id="2142961at2759"/>
<gene>
    <name evidence="2" type="ORF">PV06_09664</name>
</gene>
<feature type="region of interest" description="Disordered" evidence="1">
    <location>
        <begin position="226"/>
        <end position="412"/>
    </location>
</feature>
<feature type="compositionally biased region" description="Polar residues" evidence="1">
    <location>
        <begin position="359"/>
        <end position="370"/>
    </location>
</feature>
<feature type="compositionally biased region" description="Low complexity" evidence="1">
    <location>
        <begin position="322"/>
        <end position="335"/>
    </location>
</feature>
<dbReference type="GO" id="GO:0016071">
    <property type="term" value="P:mRNA metabolic process"/>
    <property type="evidence" value="ECO:0007669"/>
    <property type="project" value="UniProtKB-ARBA"/>
</dbReference>
<dbReference type="EMBL" id="KN847341">
    <property type="protein sequence ID" value="KIW38714.1"/>
    <property type="molecule type" value="Genomic_DNA"/>
</dbReference>
<feature type="region of interest" description="Disordered" evidence="1">
    <location>
        <begin position="1"/>
        <end position="204"/>
    </location>
</feature>
<name>A0A0D2DSU8_9EURO</name>
<feature type="compositionally biased region" description="Polar residues" evidence="1">
    <location>
        <begin position="229"/>
        <end position="239"/>
    </location>
</feature>
<dbReference type="RefSeq" id="XP_016258930.1">
    <property type="nucleotide sequence ID" value="XM_016411123.1"/>
</dbReference>
<reference evidence="2 3" key="1">
    <citation type="submission" date="2015-01" db="EMBL/GenBank/DDBJ databases">
        <title>The Genome Sequence of Exophiala oligosperma CBS72588.</title>
        <authorList>
            <consortium name="The Broad Institute Genomics Platform"/>
            <person name="Cuomo C."/>
            <person name="de Hoog S."/>
            <person name="Gorbushina A."/>
            <person name="Stielow B."/>
            <person name="Teixiera M."/>
            <person name="Abouelleil A."/>
            <person name="Chapman S.B."/>
            <person name="Priest M."/>
            <person name="Young S.K."/>
            <person name="Wortman J."/>
            <person name="Nusbaum C."/>
            <person name="Birren B."/>
        </authorList>
    </citation>
    <scope>NUCLEOTIDE SEQUENCE [LARGE SCALE GENOMIC DNA]</scope>
    <source>
        <strain evidence="2 3">CBS 72588</strain>
    </source>
</reference>
<dbReference type="Proteomes" id="UP000053342">
    <property type="component" value="Unassembled WGS sequence"/>
</dbReference>
<dbReference type="VEuPathDB" id="FungiDB:PV06_09664"/>
<evidence type="ECO:0000313" key="2">
    <source>
        <dbReference type="EMBL" id="KIW38714.1"/>
    </source>
</evidence>
<evidence type="ECO:0000256" key="1">
    <source>
        <dbReference type="SAM" id="MobiDB-lite"/>
    </source>
</evidence>
<accession>A0A0D2DSU8</accession>
<dbReference type="GeneID" id="27361738"/>
<feature type="compositionally biased region" description="Polar residues" evidence="1">
    <location>
        <begin position="176"/>
        <end position="187"/>
    </location>
</feature>
<feature type="compositionally biased region" description="Basic residues" evidence="1">
    <location>
        <begin position="10"/>
        <end position="24"/>
    </location>
</feature>
<organism evidence="2 3">
    <name type="scientific">Exophiala oligosperma</name>
    <dbReference type="NCBI Taxonomy" id="215243"/>
    <lineage>
        <taxon>Eukaryota</taxon>
        <taxon>Fungi</taxon>
        <taxon>Dikarya</taxon>
        <taxon>Ascomycota</taxon>
        <taxon>Pezizomycotina</taxon>
        <taxon>Eurotiomycetes</taxon>
        <taxon>Chaetothyriomycetidae</taxon>
        <taxon>Chaetothyriales</taxon>
        <taxon>Herpotrichiellaceae</taxon>
        <taxon>Exophiala</taxon>
    </lineage>
</organism>
<protein>
    <recommendedName>
        <fullName evidence="4">Proteophosphoglycan 5</fullName>
    </recommendedName>
</protein>
<dbReference type="InterPro" id="IPR028322">
    <property type="entry name" value="PNRC-like_rgn"/>
</dbReference>
<dbReference type="HOGENOM" id="CLU_647293_0_0_1"/>
<evidence type="ECO:0008006" key="4">
    <source>
        <dbReference type="Google" id="ProtNLM"/>
    </source>
</evidence>
<feature type="compositionally biased region" description="Polar residues" evidence="1">
    <location>
        <begin position="265"/>
        <end position="278"/>
    </location>
</feature>
<dbReference type="AlphaFoldDB" id="A0A0D2DSU8"/>
<feature type="compositionally biased region" description="Basic and acidic residues" evidence="1">
    <location>
        <begin position="135"/>
        <end position="150"/>
    </location>
</feature>
<dbReference type="Pfam" id="PF15365">
    <property type="entry name" value="PNRC"/>
    <property type="match status" value="1"/>
</dbReference>
<feature type="compositionally biased region" description="Polar residues" evidence="1">
    <location>
        <begin position="301"/>
        <end position="316"/>
    </location>
</feature>
<keyword evidence="3" id="KW-1185">Reference proteome</keyword>
<feature type="compositionally biased region" description="Basic and acidic residues" evidence="1">
    <location>
        <begin position="240"/>
        <end position="253"/>
    </location>
</feature>
<proteinExistence type="predicted"/>
<sequence length="425" mass="45345">MSTIGTPHQTHSKGNRRSAGKKTRQSNPHDGFVSDVGAPTEHQRNKSPAAGNAVKNNGKGHPRKNSSVYNTAAHAGKPDKVKGTPMKPAAYAGSTFQQSPAASALPLPSFYSKSMPAAGPLTSQLSNEASADAHPAAHEVAESPSKRESTPCDFLFDAARQARATPRGDTPGARSGNVSVPNISPASGSPAPREGDAVFPFELDGASAAGEDGVFSATPYKDRIEALKSTRSTSLPSKSMNEHERKAKTDALKRLLMKSSGEPGENSSQPAQDISNPFNARAPYQPSPFPTQGPPLVRHTSGPSLTFKQDHNNSNALPGHPQMPYQYQPTQIQTPKRPNSSSLRNVYGAQSEPEYAELSSDSAVTPPISTQRRHTPQHAPPYGTAPVSPPYSKQQQMPNHRAKPSAQQLEDDLRRVLKLDLTTRG</sequence>
<dbReference type="STRING" id="215243.A0A0D2DSU8"/>